<feature type="transmembrane region" description="Helical" evidence="6">
    <location>
        <begin position="163"/>
        <end position="181"/>
    </location>
</feature>
<feature type="transmembrane region" description="Helical" evidence="6">
    <location>
        <begin position="136"/>
        <end position="156"/>
    </location>
</feature>
<keyword evidence="2" id="KW-1003">Cell membrane</keyword>
<accession>A0A382TYJ9</accession>
<evidence type="ECO:0000256" key="1">
    <source>
        <dbReference type="ARBA" id="ARBA00004651"/>
    </source>
</evidence>
<feature type="transmembrane region" description="Helical" evidence="6">
    <location>
        <begin position="108"/>
        <end position="124"/>
    </location>
</feature>
<feature type="domain" description="EamA" evidence="7">
    <location>
        <begin position="136"/>
        <end position="269"/>
    </location>
</feature>
<keyword evidence="3 6" id="KW-0812">Transmembrane</keyword>
<dbReference type="EMBL" id="UINC01139947">
    <property type="protein sequence ID" value="SVD26802.1"/>
    <property type="molecule type" value="Genomic_DNA"/>
</dbReference>
<feature type="domain" description="EamA" evidence="7">
    <location>
        <begin position="1"/>
        <end position="121"/>
    </location>
</feature>
<feature type="transmembrane region" description="Helical" evidence="6">
    <location>
        <begin position="50"/>
        <end position="68"/>
    </location>
</feature>
<organism evidence="8">
    <name type="scientific">marine metagenome</name>
    <dbReference type="NCBI Taxonomy" id="408172"/>
    <lineage>
        <taxon>unclassified sequences</taxon>
        <taxon>metagenomes</taxon>
        <taxon>ecological metagenomes</taxon>
    </lineage>
</organism>
<feature type="transmembrane region" description="Helical" evidence="6">
    <location>
        <begin position="20"/>
        <end position="38"/>
    </location>
</feature>
<name>A0A382TYJ9_9ZZZZ</name>
<dbReference type="GO" id="GO:0005886">
    <property type="term" value="C:plasma membrane"/>
    <property type="evidence" value="ECO:0007669"/>
    <property type="project" value="UniProtKB-SubCell"/>
</dbReference>
<reference evidence="8" key="1">
    <citation type="submission" date="2018-05" db="EMBL/GenBank/DDBJ databases">
        <authorList>
            <person name="Lanie J.A."/>
            <person name="Ng W.-L."/>
            <person name="Kazmierczak K.M."/>
            <person name="Andrzejewski T.M."/>
            <person name="Davidsen T.M."/>
            <person name="Wayne K.J."/>
            <person name="Tettelin H."/>
            <person name="Glass J.I."/>
            <person name="Rusch D."/>
            <person name="Podicherti R."/>
            <person name="Tsui H.-C.T."/>
            <person name="Winkler M.E."/>
        </authorList>
    </citation>
    <scope>NUCLEOTIDE SEQUENCE</scope>
</reference>
<feature type="transmembrane region" description="Helical" evidence="6">
    <location>
        <begin position="74"/>
        <end position="96"/>
    </location>
</feature>
<protein>
    <recommendedName>
        <fullName evidence="7">EamA domain-containing protein</fullName>
    </recommendedName>
</protein>
<feature type="non-terminal residue" evidence="8">
    <location>
        <position position="1"/>
    </location>
</feature>
<dbReference type="Pfam" id="PF00892">
    <property type="entry name" value="EamA"/>
    <property type="match status" value="2"/>
</dbReference>
<dbReference type="InterPro" id="IPR050638">
    <property type="entry name" value="AA-Vitamin_Transporters"/>
</dbReference>
<feature type="transmembrane region" description="Helical" evidence="6">
    <location>
        <begin position="196"/>
        <end position="218"/>
    </location>
</feature>
<dbReference type="AlphaFoldDB" id="A0A382TYJ9"/>
<gene>
    <name evidence="8" type="ORF">METZ01_LOCUS379656</name>
</gene>
<proteinExistence type="predicted"/>
<dbReference type="PANTHER" id="PTHR32322">
    <property type="entry name" value="INNER MEMBRANE TRANSPORTER"/>
    <property type="match status" value="1"/>
</dbReference>
<evidence type="ECO:0000256" key="6">
    <source>
        <dbReference type="SAM" id="Phobius"/>
    </source>
</evidence>
<dbReference type="SUPFAM" id="SSF103481">
    <property type="entry name" value="Multidrug resistance efflux transporter EmrE"/>
    <property type="match status" value="2"/>
</dbReference>
<keyword evidence="4 6" id="KW-1133">Transmembrane helix</keyword>
<feature type="transmembrane region" description="Helical" evidence="6">
    <location>
        <begin position="230"/>
        <end position="246"/>
    </location>
</feature>
<evidence type="ECO:0000259" key="7">
    <source>
        <dbReference type="Pfam" id="PF00892"/>
    </source>
</evidence>
<evidence type="ECO:0000256" key="4">
    <source>
        <dbReference type="ARBA" id="ARBA00022989"/>
    </source>
</evidence>
<evidence type="ECO:0000256" key="5">
    <source>
        <dbReference type="ARBA" id="ARBA00023136"/>
    </source>
</evidence>
<feature type="transmembrane region" description="Helical" evidence="6">
    <location>
        <begin position="252"/>
        <end position="271"/>
    </location>
</feature>
<evidence type="ECO:0000313" key="8">
    <source>
        <dbReference type="EMBL" id="SVD26802.1"/>
    </source>
</evidence>
<evidence type="ECO:0000256" key="2">
    <source>
        <dbReference type="ARBA" id="ARBA00022475"/>
    </source>
</evidence>
<keyword evidence="5 6" id="KW-0472">Membrane</keyword>
<dbReference type="InterPro" id="IPR000620">
    <property type="entry name" value="EamA_dom"/>
</dbReference>
<evidence type="ECO:0000256" key="3">
    <source>
        <dbReference type="ARBA" id="ARBA00022692"/>
    </source>
</evidence>
<comment type="subcellular location">
    <subcellularLocation>
        <location evidence="1">Cell membrane</location>
        <topology evidence="1">Multi-pass membrane protein</topology>
    </subcellularLocation>
</comment>
<dbReference type="InterPro" id="IPR037185">
    <property type="entry name" value="EmrE-like"/>
</dbReference>
<sequence>WALSGIATKYLSFYISENEIVVYRYFFAVLSTFPVLWWMKIPLNINKKNLLLSILLAIFLIGNTRFYFMGMQHGAAGLGAALVTVLIPIFVYIFMVFSKKSQPTLRDWFALLFGIIGVSFMMNFEQLSLSEWMRGGNLYFVLAAFFYALITVFGAFMRGMHVMAFNFYICIFALTIDWFLSFDGSFLSEVNMDKVFWINIFILSVLSTTIAATLYYIGLKVLGSKKCSEFSLLTPFFAIALGALFFGETLTIKNALGTIMAVSALVVLNNVKFKDLTNFR</sequence>
<dbReference type="PANTHER" id="PTHR32322:SF18">
    <property type="entry name" value="S-ADENOSYLMETHIONINE_S-ADENOSYLHOMOCYSTEINE TRANSPORTER"/>
    <property type="match status" value="1"/>
</dbReference>